<evidence type="ECO:0000256" key="4">
    <source>
        <dbReference type="ARBA" id="ARBA00022692"/>
    </source>
</evidence>
<evidence type="ECO:0000256" key="7">
    <source>
        <dbReference type="SAM" id="Phobius"/>
    </source>
</evidence>
<dbReference type="GO" id="GO:0015297">
    <property type="term" value="F:antiporter activity"/>
    <property type="evidence" value="ECO:0007669"/>
    <property type="project" value="InterPro"/>
</dbReference>
<evidence type="ECO:0000256" key="5">
    <source>
        <dbReference type="ARBA" id="ARBA00022989"/>
    </source>
</evidence>
<dbReference type="InterPro" id="IPR002528">
    <property type="entry name" value="MATE_fam"/>
</dbReference>
<feature type="transmembrane region" description="Helical" evidence="7">
    <location>
        <begin position="385"/>
        <end position="405"/>
    </location>
</feature>
<feature type="transmembrane region" description="Helical" evidence="7">
    <location>
        <begin position="350"/>
        <end position="373"/>
    </location>
</feature>
<evidence type="ECO:0000313" key="9">
    <source>
        <dbReference type="Proteomes" id="UP000886883"/>
    </source>
</evidence>
<dbReference type="PANTHER" id="PTHR43549">
    <property type="entry name" value="MULTIDRUG RESISTANCE PROTEIN YPNP-RELATED"/>
    <property type="match status" value="1"/>
</dbReference>
<dbReference type="InterPro" id="IPR052031">
    <property type="entry name" value="Membrane_Transporter-Flippase"/>
</dbReference>
<reference evidence="8" key="2">
    <citation type="submission" date="2021-04" db="EMBL/GenBank/DDBJ databases">
        <authorList>
            <person name="Gilroy R."/>
        </authorList>
    </citation>
    <scope>NUCLEOTIDE SEQUENCE</scope>
    <source>
        <strain evidence="8">USAMLcec3-2134</strain>
    </source>
</reference>
<keyword evidence="5 7" id="KW-1133">Transmembrane helix</keyword>
<dbReference type="PANTHER" id="PTHR43549:SF3">
    <property type="entry name" value="MULTIDRUG RESISTANCE PROTEIN YPNP-RELATED"/>
    <property type="match status" value="1"/>
</dbReference>
<dbReference type="AlphaFoldDB" id="A0A9D2MT82"/>
<comment type="subcellular location">
    <subcellularLocation>
        <location evidence="1">Cell membrane</location>
        <topology evidence="1">Multi-pass membrane protein</topology>
    </subcellularLocation>
</comment>
<organism evidence="8 9">
    <name type="scientific">Candidatus Eisenbergiella merdigallinarum</name>
    <dbReference type="NCBI Taxonomy" id="2838552"/>
    <lineage>
        <taxon>Bacteria</taxon>
        <taxon>Bacillati</taxon>
        <taxon>Bacillota</taxon>
        <taxon>Clostridia</taxon>
        <taxon>Lachnospirales</taxon>
        <taxon>Lachnospiraceae</taxon>
        <taxon>Eisenbergiella</taxon>
    </lineage>
</organism>
<keyword evidence="3" id="KW-1003">Cell membrane</keyword>
<feature type="transmembrane region" description="Helical" evidence="7">
    <location>
        <begin position="12"/>
        <end position="31"/>
    </location>
</feature>
<dbReference type="EMBL" id="DWXE01000034">
    <property type="protein sequence ID" value="HJB91590.1"/>
    <property type="molecule type" value="Genomic_DNA"/>
</dbReference>
<feature type="transmembrane region" description="Helical" evidence="7">
    <location>
        <begin position="315"/>
        <end position="338"/>
    </location>
</feature>
<feature type="transmembrane region" description="Helical" evidence="7">
    <location>
        <begin position="163"/>
        <end position="186"/>
    </location>
</feature>
<feature type="transmembrane region" description="Helical" evidence="7">
    <location>
        <begin position="95"/>
        <end position="114"/>
    </location>
</feature>
<dbReference type="NCBIfam" id="TIGR00797">
    <property type="entry name" value="matE"/>
    <property type="match status" value="1"/>
</dbReference>
<dbReference type="PIRSF" id="PIRSF006603">
    <property type="entry name" value="DinF"/>
    <property type="match status" value="1"/>
</dbReference>
<reference evidence="8" key="1">
    <citation type="journal article" date="2021" name="PeerJ">
        <title>Extensive microbial diversity within the chicken gut microbiome revealed by metagenomics and culture.</title>
        <authorList>
            <person name="Gilroy R."/>
            <person name="Ravi A."/>
            <person name="Getino M."/>
            <person name="Pursley I."/>
            <person name="Horton D.L."/>
            <person name="Alikhan N.F."/>
            <person name="Baker D."/>
            <person name="Gharbi K."/>
            <person name="Hall N."/>
            <person name="Watson M."/>
            <person name="Adriaenssens E.M."/>
            <person name="Foster-Nyarko E."/>
            <person name="Jarju S."/>
            <person name="Secka A."/>
            <person name="Antonio M."/>
            <person name="Oren A."/>
            <person name="Chaudhuri R.R."/>
            <person name="La Ragione R."/>
            <person name="Hildebrand F."/>
            <person name="Pallen M.J."/>
        </authorList>
    </citation>
    <scope>NUCLEOTIDE SEQUENCE</scope>
    <source>
        <strain evidence="8">USAMLcec3-2134</strain>
    </source>
</reference>
<feature type="transmembrane region" description="Helical" evidence="7">
    <location>
        <begin position="134"/>
        <end position="151"/>
    </location>
</feature>
<gene>
    <name evidence="8" type="ORF">H9763_09020</name>
</gene>
<feature type="transmembrane region" description="Helical" evidence="7">
    <location>
        <begin position="411"/>
        <end position="433"/>
    </location>
</feature>
<evidence type="ECO:0000256" key="1">
    <source>
        <dbReference type="ARBA" id="ARBA00004651"/>
    </source>
</evidence>
<proteinExistence type="predicted"/>
<protein>
    <submittedName>
        <fullName evidence="8">MATE family efflux transporter</fullName>
    </submittedName>
</protein>
<evidence type="ECO:0000313" key="8">
    <source>
        <dbReference type="EMBL" id="HJB91590.1"/>
    </source>
</evidence>
<name>A0A9D2MT82_9FIRM</name>
<dbReference type="Pfam" id="PF01554">
    <property type="entry name" value="MatE"/>
    <property type="match status" value="2"/>
</dbReference>
<evidence type="ECO:0000256" key="2">
    <source>
        <dbReference type="ARBA" id="ARBA00022448"/>
    </source>
</evidence>
<comment type="caution">
    <text evidence="8">The sequence shown here is derived from an EMBL/GenBank/DDBJ whole genome shotgun (WGS) entry which is preliminary data.</text>
</comment>
<evidence type="ECO:0000256" key="3">
    <source>
        <dbReference type="ARBA" id="ARBA00022475"/>
    </source>
</evidence>
<dbReference type="Proteomes" id="UP000886883">
    <property type="component" value="Unassembled WGS sequence"/>
</dbReference>
<keyword evidence="4 7" id="KW-0812">Transmembrane</keyword>
<feature type="transmembrane region" description="Helical" evidence="7">
    <location>
        <begin position="192"/>
        <end position="213"/>
    </location>
</feature>
<evidence type="ECO:0000256" key="6">
    <source>
        <dbReference type="ARBA" id="ARBA00023136"/>
    </source>
</evidence>
<dbReference type="GO" id="GO:0005886">
    <property type="term" value="C:plasma membrane"/>
    <property type="evidence" value="ECO:0007669"/>
    <property type="project" value="UniProtKB-SubCell"/>
</dbReference>
<keyword evidence="6 7" id="KW-0472">Membrane</keyword>
<keyword evidence="2" id="KW-0813">Transport</keyword>
<dbReference type="CDD" id="cd13138">
    <property type="entry name" value="MATE_yoeA_like"/>
    <property type="match status" value="1"/>
</dbReference>
<dbReference type="GO" id="GO:0042910">
    <property type="term" value="F:xenobiotic transmembrane transporter activity"/>
    <property type="evidence" value="ECO:0007669"/>
    <property type="project" value="InterPro"/>
</dbReference>
<sequence length="445" mass="48305">MELDMTKGKPLDLIVKFIIPIILGNIFQQMYNVADTVIVGQFVGVGALAAVGATGTISFLILGFMQGLTTGFTVLTSQRYGAGDTEGLKRSVGSAWLLSAIVTAIMTALSAAGMDWLLHVMRTPEDIYEMSRTYILIICLGMGFNILYNLLASMLRAVGNSRVPLYFLVLAAVLNVILDLVLIIVFRMGVAGAAVATIASQGVSGLLCLVYIWKKVPVLRVGRKDFRPDKWCIRNQISIGIPMALQFSITAVGTIMVQTALNMLGSVVVASYTVACKVEQFVTQVHAAMGMTMATYSAQNKGVGDLGRIRTGTRIAFWMSAVYSVVTFFALQAALPWVVRIFVTGDLGEILSYVRIYITICGVFFIPLGMIFIYRNVMQGCGYGFMPMMGGVVELVCRGVVAVIAARLVSYEGVCAANASAWCLAGIFLWLAYRHAMKRMERGLE</sequence>
<feature type="transmembrane region" description="Helical" evidence="7">
    <location>
        <begin position="37"/>
        <end position="62"/>
    </location>
</feature>
<accession>A0A9D2MT82</accession>
<dbReference type="InterPro" id="IPR048279">
    <property type="entry name" value="MdtK-like"/>
</dbReference>